<sequence>MRYHCSASLPGDRWTDDILPLVLDPADPLGTLDLTTHRIPLADATRGYEIFRAKSDGCIKVVLTP</sequence>
<evidence type="ECO:0000313" key="2">
    <source>
        <dbReference type="Proteomes" id="UP000597656"/>
    </source>
</evidence>
<proteinExistence type="predicted"/>
<reference evidence="2" key="1">
    <citation type="journal article" date="2019" name="Int. J. Syst. Evol. Microbiol.">
        <title>The Global Catalogue of Microorganisms (GCM) 10K type strain sequencing project: providing services to taxonomists for standard genome sequencing and annotation.</title>
        <authorList>
            <consortium name="The Broad Institute Genomics Platform"/>
            <consortium name="The Broad Institute Genome Sequencing Center for Infectious Disease"/>
            <person name="Wu L."/>
            <person name="Ma J."/>
        </authorList>
    </citation>
    <scope>NUCLEOTIDE SEQUENCE [LARGE SCALE GENOMIC DNA]</scope>
    <source>
        <strain evidence="2">CGMCC 4.7319</strain>
    </source>
</reference>
<dbReference type="EMBL" id="BMNC01000004">
    <property type="protein sequence ID" value="GGM94206.1"/>
    <property type="molecule type" value="Genomic_DNA"/>
</dbReference>
<accession>A0ABQ2I153</accession>
<evidence type="ECO:0008006" key="3">
    <source>
        <dbReference type="Google" id="ProtNLM"/>
    </source>
</evidence>
<gene>
    <name evidence="1" type="ORF">GCM10011609_34590</name>
</gene>
<dbReference type="Proteomes" id="UP000597656">
    <property type="component" value="Unassembled WGS sequence"/>
</dbReference>
<organism evidence="1 2">
    <name type="scientific">Lentzea pudingi</name>
    <dbReference type="NCBI Taxonomy" id="1789439"/>
    <lineage>
        <taxon>Bacteria</taxon>
        <taxon>Bacillati</taxon>
        <taxon>Actinomycetota</taxon>
        <taxon>Actinomycetes</taxon>
        <taxon>Pseudonocardiales</taxon>
        <taxon>Pseudonocardiaceae</taxon>
        <taxon>Lentzea</taxon>
    </lineage>
</organism>
<keyword evidence="2" id="KW-1185">Reference proteome</keyword>
<name>A0ABQ2I153_9PSEU</name>
<comment type="caution">
    <text evidence="1">The sequence shown here is derived from an EMBL/GenBank/DDBJ whole genome shotgun (WGS) entry which is preliminary data.</text>
</comment>
<evidence type="ECO:0000313" key="1">
    <source>
        <dbReference type="EMBL" id="GGM94206.1"/>
    </source>
</evidence>
<protein>
    <recommendedName>
        <fullName evidence="3">S-(Hydroxymethyl)glutathione dehydrogenase / alcohol dehydrogenase</fullName>
    </recommendedName>
</protein>